<dbReference type="PANTHER" id="PTHR31363:SF0">
    <property type="entry name" value="TRAF3-INTERACTING PROTEIN 1"/>
    <property type="match status" value="1"/>
</dbReference>
<dbReference type="GO" id="GO:0036064">
    <property type="term" value="C:ciliary basal body"/>
    <property type="evidence" value="ECO:0007669"/>
    <property type="project" value="TreeGrafter"/>
</dbReference>
<dbReference type="GO" id="GO:0070507">
    <property type="term" value="P:regulation of microtubule cytoskeleton organization"/>
    <property type="evidence" value="ECO:0007669"/>
    <property type="project" value="TreeGrafter"/>
</dbReference>
<evidence type="ECO:0000256" key="10">
    <source>
        <dbReference type="SAM" id="Coils"/>
    </source>
</evidence>
<accession>A0AAD8ADN1</accession>
<keyword evidence="15" id="KW-1185">Reference proteome</keyword>
<dbReference type="GO" id="GO:0048513">
    <property type="term" value="P:animal organ development"/>
    <property type="evidence" value="ECO:0007669"/>
    <property type="project" value="UniProtKB-ARBA"/>
</dbReference>
<feature type="compositionally biased region" description="Polar residues" evidence="11">
    <location>
        <begin position="246"/>
        <end position="255"/>
    </location>
</feature>
<feature type="coiled-coil region" evidence="10">
    <location>
        <begin position="475"/>
        <end position="502"/>
    </location>
</feature>
<dbReference type="FunFam" id="1.10.418.50:FF:000001">
    <property type="entry name" value="TRAF3-interacting protein 1 isoform X1"/>
    <property type="match status" value="1"/>
</dbReference>
<feature type="compositionally biased region" description="Basic and acidic residues" evidence="11">
    <location>
        <begin position="163"/>
        <end position="177"/>
    </location>
</feature>
<keyword evidence="5 10" id="KW-0175">Coiled coil</keyword>
<dbReference type="GO" id="GO:0060271">
    <property type="term" value="P:cilium assembly"/>
    <property type="evidence" value="ECO:0007669"/>
    <property type="project" value="TreeGrafter"/>
</dbReference>
<name>A0AAD8ADN1_DIPPU</name>
<feature type="compositionally biased region" description="Basic and acidic residues" evidence="11">
    <location>
        <begin position="227"/>
        <end position="238"/>
    </location>
</feature>
<feature type="compositionally biased region" description="Basic and acidic residues" evidence="11">
    <location>
        <begin position="333"/>
        <end position="344"/>
    </location>
</feature>
<dbReference type="Gene3D" id="1.10.418.50">
    <property type="entry name" value="Microtubule-binding protein MIP-T3"/>
    <property type="match status" value="1"/>
</dbReference>
<evidence type="ECO:0000259" key="12">
    <source>
        <dbReference type="Pfam" id="PF10243"/>
    </source>
</evidence>
<evidence type="ECO:0000256" key="2">
    <source>
        <dbReference type="ARBA" id="ARBA00004430"/>
    </source>
</evidence>
<dbReference type="Pfam" id="PF17749">
    <property type="entry name" value="MIP-T3_C"/>
    <property type="match status" value="1"/>
</dbReference>
<feature type="domain" description="TRAF3-interacting protein 1 N-terminal" evidence="12">
    <location>
        <begin position="10"/>
        <end position="118"/>
    </location>
</feature>
<gene>
    <name evidence="14" type="ORF">L9F63_011902</name>
</gene>
<evidence type="ECO:0000256" key="3">
    <source>
        <dbReference type="ARBA" id="ARBA00022490"/>
    </source>
</evidence>
<keyword evidence="6" id="KW-0206">Cytoskeleton</keyword>
<dbReference type="InterPro" id="IPR042576">
    <property type="entry name" value="TRAF3IP1_N_sf"/>
</dbReference>
<evidence type="ECO:0000256" key="4">
    <source>
        <dbReference type="ARBA" id="ARBA00022794"/>
    </source>
</evidence>
<keyword evidence="3" id="KW-0963">Cytoplasm</keyword>
<dbReference type="InterPro" id="IPR040468">
    <property type="entry name" value="TRAF3IP1_N"/>
</dbReference>
<evidence type="ECO:0000256" key="9">
    <source>
        <dbReference type="ARBA" id="ARBA00070492"/>
    </source>
</evidence>
<dbReference type="PANTHER" id="PTHR31363">
    <property type="entry name" value="TRAF3-INTERACTING PROTEIN 1"/>
    <property type="match status" value="1"/>
</dbReference>
<evidence type="ECO:0000259" key="13">
    <source>
        <dbReference type="Pfam" id="PF17749"/>
    </source>
</evidence>
<evidence type="ECO:0000313" key="15">
    <source>
        <dbReference type="Proteomes" id="UP001233999"/>
    </source>
</evidence>
<dbReference type="InterPro" id="IPR041476">
    <property type="entry name" value="TRAF3IP1_C"/>
</dbReference>
<keyword evidence="7" id="KW-0966">Cell projection</keyword>
<dbReference type="InterPro" id="IPR018799">
    <property type="entry name" value="TRAF3IP1"/>
</dbReference>
<dbReference type="GO" id="GO:0005930">
    <property type="term" value="C:axoneme"/>
    <property type="evidence" value="ECO:0007669"/>
    <property type="project" value="UniProtKB-SubCell"/>
</dbReference>
<feature type="domain" description="TRAF3-interacting protein 1 C-terminal" evidence="13">
    <location>
        <begin position="404"/>
        <end position="554"/>
    </location>
</feature>
<reference evidence="14" key="2">
    <citation type="submission" date="2023-05" db="EMBL/GenBank/DDBJ databases">
        <authorList>
            <person name="Fouks B."/>
        </authorList>
    </citation>
    <scope>NUCLEOTIDE SEQUENCE</scope>
    <source>
        <strain evidence="14">Stay&amp;Tobe</strain>
        <tissue evidence="14">Testes</tissue>
    </source>
</reference>
<feature type="compositionally biased region" description="Low complexity" evidence="11">
    <location>
        <begin position="316"/>
        <end position="332"/>
    </location>
</feature>
<dbReference type="Pfam" id="PF10243">
    <property type="entry name" value="MIP-T3"/>
    <property type="match status" value="1"/>
</dbReference>
<dbReference type="EMBL" id="JASPKZ010001622">
    <property type="protein sequence ID" value="KAJ9597228.1"/>
    <property type="molecule type" value="Genomic_DNA"/>
</dbReference>
<dbReference type="GO" id="GO:0048731">
    <property type="term" value="P:system development"/>
    <property type="evidence" value="ECO:0007669"/>
    <property type="project" value="UniProtKB-ARBA"/>
</dbReference>
<proteinExistence type="inferred from homology"/>
<reference evidence="14" key="1">
    <citation type="journal article" date="2023" name="IScience">
        <title>Live-bearing cockroach genome reveals convergent evolutionary mechanisms linked to viviparity in insects and beyond.</title>
        <authorList>
            <person name="Fouks B."/>
            <person name="Harrison M.C."/>
            <person name="Mikhailova A.A."/>
            <person name="Marchal E."/>
            <person name="English S."/>
            <person name="Carruthers M."/>
            <person name="Jennings E.C."/>
            <person name="Chiamaka E.L."/>
            <person name="Frigard R.A."/>
            <person name="Pippel M."/>
            <person name="Attardo G.M."/>
            <person name="Benoit J.B."/>
            <person name="Bornberg-Bauer E."/>
            <person name="Tobe S.S."/>
        </authorList>
    </citation>
    <scope>NUCLEOTIDE SEQUENCE</scope>
    <source>
        <strain evidence="14">Stay&amp;Tobe</strain>
    </source>
</reference>
<evidence type="ECO:0000313" key="14">
    <source>
        <dbReference type="EMBL" id="KAJ9597228.1"/>
    </source>
</evidence>
<protein>
    <recommendedName>
        <fullName evidence="9">TRAF3-interacting protein 1</fullName>
    </recommendedName>
</protein>
<evidence type="ECO:0000256" key="6">
    <source>
        <dbReference type="ARBA" id="ARBA00023212"/>
    </source>
</evidence>
<feature type="compositionally biased region" description="Basic and acidic residues" evidence="11">
    <location>
        <begin position="143"/>
        <end position="153"/>
    </location>
</feature>
<feature type="compositionally biased region" description="Polar residues" evidence="11">
    <location>
        <begin position="180"/>
        <end position="190"/>
    </location>
</feature>
<sequence>MGDEIKPEIIKNTQDSLGKYIKKPPLTEKLLKKPPFRFLHDIVTAVIRETGFLQGLFSAEELNHENIKDRDGKVAFLQKLIDAVKSVTGTNLTVRPTKIVAGHEPAKTNELLQTIGKALDKKLSSQAYVESLQKKGKKPSKPATKEFTSDSKYSKTITQARGHSQDRAKGRESDKKKSVTKTSNDATVKTSKSKTEISREKTKKSTQPPVVQAPKPGTVQSDEPKEETEPNKLEEKRPQSARPGNRRQSANLLDRSNNEVDAAPDIKDEPSQLPAPTVVPAGPPEPEVAPSEPEKVAPPSPKPEKLISARPRPQTALRPVSARPPSARPAAPRIRDRGEVKVPEDISSSPVTGKVHVITENESITEQEEEDNFVVIETQNAVIIEEPPDLAPSSVETKPAVEGDHGHLVAQILETQKELEDESRLPNQDRQTKKVEIEWESGRHREREVVSREVDRLRSSIQTLTRAANPLGKLMDFLQEDIDSMQRELETWHRTNAALAAELRAEQDQTRNLTEPLKQHLQQLEISVEEQLSQLSTVKATVLRNDERIQRLLTSRETK</sequence>
<feature type="region of interest" description="Disordered" evidence="11">
    <location>
        <begin position="130"/>
        <end position="354"/>
    </location>
</feature>
<evidence type="ECO:0000256" key="1">
    <source>
        <dbReference type="ARBA" id="ARBA00004120"/>
    </source>
</evidence>
<dbReference type="GO" id="GO:0030992">
    <property type="term" value="C:intraciliary transport particle B"/>
    <property type="evidence" value="ECO:0007669"/>
    <property type="project" value="TreeGrafter"/>
</dbReference>
<dbReference type="GO" id="GO:0042073">
    <property type="term" value="P:intraciliary transport"/>
    <property type="evidence" value="ECO:0007669"/>
    <property type="project" value="TreeGrafter"/>
</dbReference>
<evidence type="ECO:0000256" key="11">
    <source>
        <dbReference type="SAM" id="MobiDB-lite"/>
    </source>
</evidence>
<evidence type="ECO:0000256" key="8">
    <source>
        <dbReference type="ARBA" id="ARBA00043971"/>
    </source>
</evidence>
<dbReference type="GO" id="GO:0008017">
    <property type="term" value="F:microtubule binding"/>
    <property type="evidence" value="ECO:0007669"/>
    <property type="project" value="InterPro"/>
</dbReference>
<comment type="subcellular location">
    <subcellularLocation>
        <location evidence="2">Cytoplasm</location>
        <location evidence="2">Cytoskeleton</location>
        <location evidence="2">Cilium axoneme</location>
    </subcellularLocation>
    <subcellularLocation>
        <location evidence="1">Cytoplasm</location>
        <location evidence="1">Cytoskeleton</location>
        <location evidence="1">Cilium basal body</location>
    </subcellularLocation>
</comment>
<evidence type="ECO:0000256" key="7">
    <source>
        <dbReference type="ARBA" id="ARBA00023273"/>
    </source>
</evidence>
<dbReference type="AlphaFoldDB" id="A0AAD8ADN1"/>
<comment type="caution">
    <text evidence="14">The sequence shown here is derived from an EMBL/GenBank/DDBJ whole genome shotgun (WGS) entry which is preliminary data.</text>
</comment>
<keyword evidence="4" id="KW-0970">Cilium biogenesis/degradation</keyword>
<comment type="similarity">
    <text evidence="8">Belongs to the TRAF3IP1 family.</text>
</comment>
<evidence type="ECO:0000256" key="5">
    <source>
        <dbReference type="ARBA" id="ARBA00023054"/>
    </source>
</evidence>
<dbReference type="Proteomes" id="UP001233999">
    <property type="component" value="Unassembled WGS sequence"/>
</dbReference>
<organism evidence="14 15">
    <name type="scientific">Diploptera punctata</name>
    <name type="common">Pacific beetle cockroach</name>
    <dbReference type="NCBI Taxonomy" id="6984"/>
    <lineage>
        <taxon>Eukaryota</taxon>
        <taxon>Metazoa</taxon>
        <taxon>Ecdysozoa</taxon>
        <taxon>Arthropoda</taxon>
        <taxon>Hexapoda</taxon>
        <taxon>Insecta</taxon>
        <taxon>Pterygota</taxon>
        <taxon>Neoptera</taxon>
        <taxon>Polyneoptera</taxon>
        <taxon>Dictyoptera</taxon>
        <taxon>Blattodea</taxon>
        <taxon>Blaberoidea</taxon>
        <taxon>Blaberidae</taxon>
        <taxon>Diplopterinae</taxon>
        <taxon>Diploptera</taxon>
    </lineage>
</organism>